<protein>
    <submittedName>
        <fullName evidence="1">Uncharacterized protein</fullName>
    </submittedName>
</protein>
<reference evidence="1 2" key="1">
    <citation type="submission" date="2016-01" db="EMBL/GenBank/DDBJ databases">
        <title>Investigation of taxonomic status of Bacillus aminovorans.</title>
        <authorList>
            <person name="Verma A."/>
            <person name="Pal Y."/>
            <person name="Krishnamurthi S."/>
        </authorList>
    </citation>
    <scope>NUCLEOTIDE SEQUENCE [LARGE SCALE GENOMIC DNA]</scope>
    <source>
        <strain evidence="1 2">DSM 1314</strain>
    </source>
</reference>
<accession>A0A177L7M6</accession>
<dbReference type="AlphaFoldDB" id="A0A177L7M6"/>
<organism evidence="1 2">
    <name type="scientific">Domibacillus aminovorans</name>
    <dbReference type="NCBI Taxonomy" id="29332"/>
    <lineage>
        <taxon>Bacteria</taxon>
        <taxon>Bacillati</taxon>
        <taxon>Bacillota</taxon>
        <taxon>Bacilli</taxon>
        <taxon>Bacillales</taxon>
        <taxon>Bacillaceae</taxon>
        <taxon>Domibacillus</taxon>
    </lineage>
</organism>
<dbReference type="RefSeq" id="WP_063965543.1">
    <property type="nucleotide sequence ID" value="NZ_JBCNAN010000002.1"/>
</dbReference>
<gene>
    <name evidence="1" type="ORF">AWH49_14015</name>
</gene>
<evidence type="ECO:0000313" key="2">
    <source>
        <dbReference type="Proteomes" id="UP000076935"/>
    </source>
</evidence>
<dbReference type="Proteomes" id="UP000076935">
    <property type="component" value="Unassembled WGS sequence"/>
</dbReference>
<evidence type="ECO:0000313" key="1">
    <source>
        <dbReference type="EMBL" id="OAH61297.1"/>
    </source>
</evidence>
<sequence length="86" mass="9794">MSDYKMTAAVDILPLVSDKMFYMIKGVDLAKKEDFNLDAESMRELMLALRKKIEAEGLSSSDVHIVGEFSDDCLTDDDRIIWETDN</sequence>
<comment type="caution">
    <text evidence="1">The sequence shown here is derived from an EMBL/GenBank/DDBJ whole genome shotgun (WGS) entry which is preliminary data.</text>
</comment>
<dbReference type="EMBL" id="LQWY01000022">
    <property type="protein sequence ID" value="OAH61297.1"/>
    <property type="molecule type" value="Genomic_DNA"/>
</dbReference>
<proteinExistence type="predicted"/>
<name>A0A177L7M6_9BACI</name>
<keyword evidence="2" id="KW-1185">Reference proteome</keyword>